<reference evidence="5 6" key="1">
    <citation type="submission" date="2016-10" db="EMBL/GenBank/DDBJ databases">
        <authorList>
            <person name="de Groot N.N."/>
        </authorList>
    </citation>
    <scope>NUCLEOTIDE SEQUENCE [LARGE SCALE GENOMIC DNA]</scope>
    <source>
        <strain evidence="5 6">DSM 44637</strain>
    </source>
</reference>
<dbReference type="InterPro" id="IPR001296">
    <property type="entry name" value="Glyco_trans_1"/>
</dbReference>
<evidence type="ECO:0000256" key="2">
    <source>
        <dbReference type="ARBA" id="ARBA00022679"/>
    </source>
</evidence>
<evidence type="ECO:0000313" key="5">
    <source>
        <dbReference type="EMBL" id="SFO84615.1"/>
    </source>
</evidence>
<dbReference type="Pfam" id="PF00534">
    <property type="entry name" value="Glycos_transf_1"/>
    <property type="match status" value="1"/>
</dbReference>
<dbReference type="Proteomes" id="UP000199137">
    <property type="component" value="Unassembled WGS sequence"/>
</dbReference>
<organism evidence="5 6">
    <name type="scientific">Amycolatopsis rubida</name>
    <dbReference type="NCBI Taxonomy" id="112413"/>
    <lineage>
        <taxon>Bacteria</taxon>
        <taxon>Bacillati</taxon>
        <taxon>Actinomycetota</taxon>
        <taxon>Actinomycetes</taxon>
        <taxon>Pseudonocardiales</taxon>
        <taxon>Pseudonocardiaceae</taxon>
        <taxon>Amycolatopsis</taxon>
    </lineage>
</organism>
<dbReference type="GO" id="GO:0016757">
    <property type="term" value="F:glycosyltransferase activity"/>
    <property type="evidence" value="ECO:0007669"/>
    <property type="project" value="UniProtKB-KW"/>
</dbReference>
<dbReference type="AlphaFoldDB" id="A0A1I5KHX0"/>
<dbReference type="GO" id="GO:1901137">
    <property type="term" value="P:carbohydrate derivative biosynthetic process"/>
    <property type="evidence" value="ECO:0007669"/>
    <property type="project" value="UniProtKB-ARBA"/>
</dbReference>
<dbReference type="PANTHER" id="PTHR45947">
    <property type="entry name" value="SULFOQUINOVOSYL TRANSFERASE SQD2"/>
    <property type="match status" value="1"/>
</dbReference>
<evidence type="ECO:0000256" key="1">
    <source>
        <dbReference type="ARBA" id="ARBA00022676"/>
    </source>
</evidence>
<name>A0A1I5KHX0_9PSEU</name>
<evidence type="ECO:0000259" key="4">
    <source>
        <dbReference type="Pfam" id="PF13439"/>
    </source>
</evidence>
<dbReference type="InterPro" id="IPR050194">
    <property type="entry name" value="Glycosyltransferase_grp1"/>
</dbReference>
<dbReference type="SUPFAM" id="SSF53756">
    <property type="entry name" value="UDP-Glycosyltransferase/glycogen phosphorylase"/>
    <property type="match status" value="1"/>
</dbReference>
<proteinExistence type="predicted"/>
<evidence type="ECO:0000259" key="3">
    <source>
        <dbReference type="Pfam" id="PF00534"/>
    </source>
</evidence>
<evidence type="ECO:0000313" key="6">
    <source>
        <dbReference type="Proteomes" id="UP000199137"/>
    </source>
</evidence>
<keyword evidence="1" id="KW-0328">Glycosyltransferase</keyword>
<gene>
    <name evidence="5" type="ORF">SAMN05421854_103202</name>
</gene>
<dbReference type="Pfam" id="PF13439">
    <property type="entry name" value="Glyco_transf_4"/>
    <property type="match status" value="1"/>
</dbReference>
<protein>
    <submittedName>
        <fullName evidence="5">Glycosyltransferase involved in cell wall bisynthesis</fullName>
    </submittedName>
</protein>
<dbReference type="PROSITE" id="PS51257">
    <property type="entry name" value="PROKAR_LIPOPROTEIN"/>
    <property type="match status" value="1"/>
</dbReference>
<feature type="domain" description="Glycosyl transferase family 1" evidence="3">
    <location>
        <begin position="202"/>
        <end position="358"/>
    </location>
</feature>
<dbReference type="InterPro" id="IPR028098">
    <property type="entry name" value="Glyco_trans_4-like_N"/>
</dbReference>
<accession>A0A1I5KHX0</accession>
<dbReference type="STRING" id="112413.SAMN05421854_103202"/>
<dbReference type="OrthoDB" id="9810929at2"/>
<dbReference type="EMBL" id="FOWC01000003">
    <property type="protein sequence ID" value="SFO84615.1"/>
    <property type="molecule type" value="Genomic_DNA"/>
</dbReference>
<dbReference type="Gene3D" id="3.40.50.2000">
    <property type="entry name" value="Glycogen Phosphorylase B"/>
    <property type="match status" value="2"/>
</dbReference>
<feature type="domain" description="Glycosyltransferase subfamily 4-like N-terminal" evidence="4">
    <location>
        <begin position="17"/>
        <end position="188"/>
    </location>
</feature>
<dbReference type="RefSeq" id="WP_093573569.1">
    <property type="nucleotide sequence ID" value="NZ_FOWC01000003.1"/>
</dbReference>
<sequence length="393" mass="41778">MKIAMVSEHAGPLDGNSEHVAALSAALAGCGHDVTVCTRRDSRSAPDEVTTAAGYRVRYLRAGPPCPVPSDELLPHLGEFASRLRGEWALRRPDVVHAHFWTACLAAALAANEHGIPVVQTFRTLGIVQRRCQGRAYPGPPDRIRLERMLGRRAHRVVAACSAEMSELVRQGVPRHRMTVVRSGVDLSPFRTDGTTAERFAPPRLLAVGRWAPRDGLDLAIAALPLVPGTELVIAGDPAAPALGPEVRRLHGLAARLGVAGRVRLAGQVAREDLPVLMRSADAVVCTPWYESFGVAALEAMACGVPVVATAVGVLADAVVDDVTGRLVQPGSPEKLAACLRALLAEPAWLHSLGVAGRDRARVCYSWDRVAAETLQAYEHAVSASELSQAAAQ</sequence>
<keyword evidence="2 5" id="KW-0808">Transferase</keyword>
<dbReference type="PANTHER" id="PTHR45947:SF3">
    <property type="entry name" value="SULFOQUINOVOSYL TRANSFERASE SQD2"/>
    <property type="match status" value="1"/>
</dbReference>